<name>A0A8S4RY04_9NEOP</name>
<reference evidence="2" key="1">
    <citation type="submission" date="2022-03" db="EMBL/GenBank/DDBJ databases">
        <authorList>
            <person name="Lindestad O."/>
        </authorList>
    </citation>
    <scope>NUCLEOTIDE SEQUENCE</scope>
</reference>
<evidence type="ECO:0000313" key="3">
    <source>
        <dbReference type="Proteomes" id="UP000838756"/>
    </source>
</evidence>
<feature type="compositionally biased region" description="Basic and acidic residues" evidence="1">
    <location>
        <begin position="1"/>
        <end position="14"/>
    </location>
</feature>
<keyword evidence="3" id="KW-1185">Reference proteome</keyword>
<comment type="caution">
    <text evidence="2">The sequence shown here is derived from an EMBL/GenBank/DDBJ whole genome shotgun (WGS) entry which is preliminary data.</text>
</comment>
<dbReference type="OrthoDB" id="407509at2759"/>
<organism evidence="2 3">
    <name type="scientific">Pararge aegeria aegeria</name>
    <dbReference type="NCBI Taxonomy" id="348720"/>
    <lineage>
        <taxon>Eukaryota</taxon>
        <taxon>Metazoa</taxon>
        <taxon>Ecdysozoa</taxon>
        <taxon>Arthropoda</taxon>
        <taxon>Hexapoda</taxon>
        <taxon>Insecta</taxon>
        <taxon>Pterygota</taxon>
        <taxon>Neoptera</taxon>
        <taxon>Endopterygota</taxon>
        <taxon>Lepidoptera</taxon>
        <taxon>Glossata</taxon>
        <taxon>Ditrysia</taxon>
        <taxon>Papilionoidea</taxon>
        <taxon>Nymphalidae</taxon>
        <taxon>Satyrinae</taxon>
        <taxon>Satyrini</taxon>
        <taxon>Parargina</taxon>
        <taxon>Pararge</taxon>
    </lineage>
</organism>
<feature type="region of interest" description="Disordered" evidence="1">
    <location>
        <begin position="1"/>
        <end position="49"/>
    </location>
</feature>
<gene>
    <name evidence="2" type="primary">jg23570</name>
    <name evidence="2" type="ORF">PAEG_LOCUS19749</name>
</gene>
<evidence type="ECO:0000256" key="1">
    <source>
        <dbReference type="SAM" id="MobiDB-lite"/>
    </source>
</evidence>
<dbReference type="EMBL" id="CAKXAJ010025761">
    <property type="protein sequence ID" value="CAH2243645.1"/>
    <property type="molecule type" value="Genomic_DNA"/>
</dbReference>
<feature type="region of interest" description="Disordered" evidence="1">
    <location>
        <begin position="62"/>
        <end position="84"/>
    </location>
</feature>
<dbReference type="AlphaFoldDB" id="A0A8S4RY04"/>
<accession>A0A8S4RY04</accession>
<proteinExistence type="predicted"/>
<evidence type="ECO:0000313" key="2">
    <source>
        <dbReference type="EMBL" id="CAH2243645.1"/>
    </source>
</evidence>
<protein>
    <submittedName>
        <fullName evidence="2">Jg23570 protein</fullName>
    </submittedName>
</protein>
<feature type="compositionally biased region" description="Polar residues" evidence="1">
    <location>
        <begin position="21"/>
        <end position="30"/>
    </location>
</feature>
<sequence length="129" mass="14589">MDRRCDPKVLEWRPRNGKLPFSTTSLAQRSASREAEVATGGAQSPKTDGRWGLKVLEWRTRTGKRSVGRPPTRWTDDISPGAGNRWRQTAQDLGLWQQWSGKPSPKNRKTLSRACKDHVLHSANLRQSS</sequence>
<dbReference type="Proteomes" id="UP000838756">
    <property type="component" value="Unassembled WGS sequence"/>
</dbReference>